<gene>
    <name evidence="9" type="ORF">DJ78_12295</name>
</gene>
<dbReference type="CDD" id="cd06261">
    <property type="entry name" value="TM_PBP2"/>
    <property type="match status" value="1"/>
</dbReference>
<feature type="transmembrane region" description="Helical" evidence="7">
    <location>
        <begin position="252"/>
        <end position="272"/>
    </location>
</feature>
<evidence type="ECO:0000256" key="5">
    <source>
        <dbReference type="ARBA" id="ARBA00022989"/>
    </source>
</evidence>
<comment type="similarity">
    <text evidence="7">Belongs to the binding-protein-dependent transport system permease family.</text>
</comment>
<evidence type="ECO:0000259" key="8">
    <source>
        <dbReference type="PROSITE" id="PS50928"/>
    </source>
</evidence>
<dbReference type="GO" id="GO:0005886">
    <property type="term" value="C:plasma membrane"/>
    <property type="evidence" value="ECO:0007669"/>
    <property type="project" value="UniProtKB-SubCell"/>
</dbReference>
<keyword evidence="2 7" id="KW-0813">Transport</keyword>
<dbReference type="InterPro" id="IPR035906">
    <property type="entry name" value="MetI-like_sf"/>
</dbReference>
<comment type="subcellular location">
    <subcellularLocation>
        <location evidence="1 7">Cell membrane</location>
        <topology evidence="1 7">Multi-pass membrane protein</topology>
    </subcellularLocation>
</comment>
<keyword evidence="4 7" id="KW-0812">Transmembrane</keyword>
<dbReference type="SUPFAM" id="SSF161098">
    <property type="entry name" value="MetI-like"/>
    <property type="match status" value="1"/>
</dbReference>
<evidence type="ECO:0000256" key="4">
    <source>
        <dbReference type="ARBA" id="ARBA00022692"/>
    </source>
</evidence>
<organism evidence="9 10">
    <name type="scientific">Halorubrum ezzemoulense</name>
    <name type="common">Halorubrum chaoviator</name>
    <dbReference type="NCBI Taxonomy" id="337243"/>
    <lineage>
        <taxon>Archaea</taxon>
        <taxon>Methanobacteriati</taxon>
        <taxon>Methanobacteriota</taxon>
        <taxon>Stenosarchaea group</taxon>
        <taxon>Halobacteria</taxon>
        <taxon>Halobacteriales</taxon>
        <taxon>Haloferacaceae</taxon>
        <taxon>Halorubrum</taxon>
    </lineage>
</organism>
<keyword evidence="5 7" id="KW-1133">Transmembrane helix</keyword>
<dbReference type="PANTHER" id="PTHR43163">
    <property type="entry name" value="DIPEPTIDE TRANSPORT SYSTEM PERMEASE PROTEIN DPPB-RELATED"/>
    <property type="match status" value="1"/>
</dbReference>
<dbReference type="Pfam" id="PF00528">
    <property type="entry name" value="BPD_transp_1"/>
    <property type="match status" value="1"/>
</dbReference>
<evidence type="ECO:0000313" key="9">
    <source>
        <dbReference type="EMBL" id="OYR68951.1"/>
    </source>
</evidence>
<feature type="transmembrane region" description="Helical" evidence="7">
    <location>
        <begin position="101"/>
        <end position="124"/>
    </location>
</feature>
<proteinExistence type="inferred from homology"/>
<dbReference type="InterPro" id="IPR000515">
    <property type="entry name" value="MetI-like"/>
</dbReference>
<dbReference type="RefSeq" id="WP_094583302.1">
    <property type="nucleotide sequence ID" value="NZ_JAQLUF010000006.1"/>
</dbReference>
<dbReference type="PROSITE" id="PS50928">
    <property type="entry name" value="ABC_TM1"/>
    <property type="match status" value="1"/>
</dbReference>
<keyword evidence="3" id="KW-1003">Cell membrane</keyword>
<dbReference type="EMBL" id="NHPB01000084">
    <property type="protein sequence ID" value="OYR68951.1"/>
    <property type="molecule type" value="Genomic_DNA"/>
</dbReference>
<dbReference type="GO" id="GO:0055085">
    <property type="term" value="P:transmembrane transport"/>
    <property type="evidence" value="ECO:0007669"/>
    <property type="project" value="InterPro"/>
</dbReference>
<protein>
    <submittedName>
        <fullName evidence="9">ABC transporter permease</fullName>
    </submittedName>
</protein>
<dbReference type="Proteomes" id="UP000216758">
    <property type="component" value="Unassembled WGS sequence"/>
</dbReference>
<feature type="domain" description="ABC transmembrane type-1" evidence="8">
    <location>
        <begin position="97"/>
        <end position="319"/>
    </location>
</feature>
<evidence type="ECO:0000313" key="10">
    <source>
        <dbReference type="Proteomes" id="UP000216758"/>
    </source>
</evidence>
<evidence type="ECO:0000256" key="7">
    <source>
        <dbReference type="RuleBase" id="RU363032"/>
    </source>
</evidence>
<comment type="caution">
    <text evidence="9">The sequence shown here is derived from an EMBL/GenBank/DDBJ whole genome shotgun (WGS) entry which is preliminary data.</text>
</comment>
<dbReference type="InterPro" id="IPR045621">
    <property type="entry name" value="BPD_transp_1_N"/>
</dbReference>
<evidence type="ECO:0000256" key="6">
    <source>
        <dbReference type="ARBA" id="ARBA00023136"/>
    </source>
</evidence>
<feature type="transmembrane region" description="Helical" evidence="7">
    <location>
        <begin position="293"/>
        <end position="314"/>
    </location>
</feature>
<dbReference type="OrthoDB" id="44105at2157"/>
<feature type="transmembrane region" description="Helical" evidence="7">
    <location>
        <begin position="136"/>
        <end position="161"/>
    </location>
</feature>
<keyword evidence="6 7" id="KW-0472">Membrane</keyword>
<accession>A0A256JJJ4</accession>
<dbReference type="AlphaFoldDB" id="A0A256JJJ4"/>
<dbReference type="Pfam" id="PF19300">
    <property type="entry name" value="BPD_transp_1_N"/>
    <property type="match status" value="1"/>
</dbReference>
<name>A0A256JJJ4_HALEZ</name>
<sequence length="332" mass="36103">MSHLRYTIKRLLQAIPVLLGITSITFLLINAMPGSPVEVMLGPTASEELIAAAEDRYGFNQPLYVRYVKYIFAALGGDLGRSIHYGVPVTTKILERLPVTLLLLASSFAFALSVAIPLGIVSARRRNQPVDHGSRVVSLIGVSTPNFWIGLLLIIVFGYHLQVLPSNGLVMPLSPISEVEGATSRIDVLVQTAKSLIMPTVALGTLQMAAVSRIERSSMLEVLGRDYVNLARAFGVKESVITRKHAFRNAQLPVVTIIGLQLTSALGGAVLTETVFNINGMGRLIIQAVRTQDYALIMGTTLFFGVMFVIGTLLTDLTYAYLDPRVTYEGEE</sequence>
<evidence type="ECO:0000256" key="2">
    <source>
        <dbReference type="ARBA" id="ARBA00022448"/>
    </source>
</evidence>
<dbReference type="Gene3D" id="1.10.3720.10">
    <property type="entry name" value="MetI-like"/>
    <property type="match status" value="1"/>
</dbReference>
<feature type="transmembrane region" description="Helical" evidence="7">
    <location>
        <begin position="12"/>
        <end position="32"/>
    </location>
</feature>
<evidence type="ECO:0000256" key="3">
    <source>
        <dbReference type="ARBA" id="ARBA00022475"/>
    </source>
</evidence>
<reference evidence="9 10" key="1">
    <citation type="journal article" date="2014" name="Front. Microbiol.">
        <title>Population and genomic analysis of the genus Halorubrum.</title>
        <authorList>
            <person name="Fullmer M.S."/>
            <person name="Soucy S.M."/>
            <person name="Swithers K.S."/>
            <person name="Makkay A.M."/>
            <person name="Wheeler R."/>
            <person name="Ventosa A."/>
            <person name="Gogarten J.P."/>
            <person name="Papke R.T."/>
        </authorList>
    </citation>
    <scope>NUCLEOTIDE SEQUENCE [LARGE SCALE GENOMIC DNA]</scope>
    <source>
        <strain evidence="9 10">G37</strain>
    </source>
</reference>
<dbReference type="PANTHER" id="PTHR43163:SF6">
    <property type="entry name" value="DIPEPTIDE TRANSPORT SYSTEM PERMEASE PROTEIN DPPB-RELATED"/>
    <property type="match status" value="1"/>
</dbReference>
<evidence type="ECO:0000256" key="1">
    <source>
        <dbReference type="ARBA" id="ARBA00004651"/>
    </source>
</evidence>